<dbReference type="SUPFAM" id="SSF56436">
    <property type="entry name" value="C-type lectin-like"/>
    <property type="match status" value="1"/>
</dbReference>
<dbReference type="InterPro" id="IPR016186">
    <property type="entry name" value="C-type_lectin-like/link_sf"/>
</dbReference>
<evidence type="ECO:0000313" key="3">
    <source>
        <dbReference type="Proteomes" id="UP000005226"/>
    </source>
</evidence>
<dbReference type="InParanoid" id="A0A674N9Y4"/>
<proteinExistence type="predicted"/>
<feature type="domain" description="C-type lectin" evidence="1">
    <location>
        <begin position="8"/>
        <end position="88"/>
    </location>
</feature>
<accession>A0A674N9Y4</accession>
<protein>
    <recommendedName>
        <fullName evidence="1">C-type lectin domain-containing protein</fullName>
    </recommendedName>
</protein>
<dbReference type="OMA" id="EANNYCH"/>
<dbReference type="PANTHER" id="PTHR45784:SF5">
    <property type="entry name" value="C-TYPE LECTIN DOMAIN FAMILY 20 MEMBER A-RELATED"/>
    <property type="match status" value="1"/>
</dbReference>
<organism evidence="2 3">
    <name type="scientific">Takifugu rubripes</name>
    <name type="common">Japanese pufferfish</name>
    <name type="synonym">Fugu rubripes</name>
    <dbReference type="NCBI Taxonomy" id="31033"/>
    <lineage>
        <taxon>Eukaryota</taxon>
        <taxon>Metazoa</taxon>
        <taxon>Chordata</taxon>
        <taxon>Craniata</taxon>
        <taxon>Vertebrata</taxon>
        <taxon>Euteleostomi</taxon>
        <taxon>Actinopterygii</taxon>
        <taxon>Neopterygii</taxon>
        <taxon>Teleostei</taxon>
        <taxon>Neoteleostei</taxon>
        <taxon>Acanthomorphata</taxon>
        <taxon>Eupercaria</taxon>
        <taxon>Tetraodontiformes</taxon>
        <taxon>Tetradontoidea</taxon>
        <taxon>Tetraodontidae</taxon>
        <taxon>Takifugu</taxon>
    </lineage>
</organism>
<dbReference type="Pfam" id="PF00059">
    <property type="entry name" value="Lectin_C"/>
    <property type="match status" value="1"/>
</dbReference>
<dbReference type="Gene3D" id="3.10.100.10">
    <property type="entry name" value="Mannose-Binding Protein A, subunit A"/>
    <property type="match status" value="1"/>
</dbReference>
<dbReference type="AlphaFoldDB" id="A0A674N9Y4"/>
<sequence length="88" mass="10215">MSCVNITTDNGSYEVILTKLSWKEANNYCHKRGKDLARARSRTENQAVQEVLSGHGSYFWIGLFRDGWTWSDQSDASFRYWNNIKCTT</sequence>
<reference evidence="2 3" key="1">
    <citation type="journal article" date="2011" name="Genome Biol. Evol.">
        <title>Integration of the genetic map and genome assembly of fugu facilitates insights into distinct features of genome evolution in teleosts and mammals.</title>
        <authorList>
            <person name="Kai W."/>
            <person name="Kikuchi K."/>
            <person name="Tohari S."/>
            <person name="Chew A.K."/>
            <person name="Tay A."/>
            <person name="Fujiwara A."/>
            <person name="Hosoya S."/>
            <person name="Suetake H."/>
            <person name="Naruse K."/>
            <person name="Brenner S."/>
            <person name="Suzuki Y."/>
            <person name="Venkatesh B."/>
        </authorList>
    </citation>
    <scope>NUCLEOTIDE SEQUENCE [LARGE SCALE GENOMIC DNA]</scope>
</reference>
<dbReference type="GeneTree" id="ENSGT01150000290149"/>
<keyword evidence="3" id="KW-1185">Reference proteome</keyword>
<evidence type="ECO:0000259" key="1">
    <source>
        <dbReference type="PROSITE" id="PS50041"/>
    </source>
</evidence>
<dbReference type="PANTHER" id="PTHR45784">
    <property type="entry name" value="C-TYPE LECTIN DOMAIN FAMILY 20 MEMBER A-RELATED"/>
    <property type="match status" value="1"/>
</dbReference>
<name>A0A674N9Y4_TAKRU</name>
<dbReference type="Ensembl" id="ENSTRUT00000067112.1">
    <property type="protein sequence ID" value="ENSTRUP00000070010.1"/>
    <property type="gene ID" value="ENSTRUG00000029270.1"/>
</dbReference>
<dbReference type="InterPro" id="IPR001304">
    <property type="entry name" value="C-type_lectin-like"/>
</dbReference>
<dbReference type="Proteomes" id="UP000005226">
    <property type="component" value="Chromosome 1"/>
</dbReference>
<evidence type="ECO:0000313" key="2">
    <source>
        <dbReference type="Ensembl" id="ENSTRUP00000070010.1"/>
    </source>
</evidence>
<dbReference type="PROSITE" id="PS50041">
    <property type="entry name" value="C_TYPE_LECTIN_2"/>
    <property type="match status" value="1"/>
</dbReference>
<reference evidence="2" key="3">
    <citation type="submission" date="2025-09" db="UniProtKB">
        <authorList>
            <consortium name="Ensembl"/>
        </authorList>
    </citation>
    <scope>IDENTIFICATION</scope>
</reference>
<dbReference type="InterPro" id="IPR016187">
    <property type="entry name" value="CTDL_fold"/>
</dbReference>
<reference evidence="2" key="2">
    <citation type="submission" date="2025-08" db="UniProtKB">
        <authorList>
            <consortium name="Ensembl"/>
        </authorList>
    </citation>
    <scope>IDENTIFICATION</scope>
</reference>